<name>A0A4S3IY05_9EURO</name>
<comment type="caution">
    <text evidence="1">The sequence shown here is derived from an EMBL/GenBank/DDBJ whole genome shotgun (WGS) entry which is preliminary data.</text>
</comment>
<evidence type="ECO:0000313" key="2">
    <source>
        <dbReference type="Proteomes" id="UP000308092"/>
    </source>
</evidence>
<accession>A0A4S3IY05</accession>
<organism evidence="1 2">
    <name type="scientific">Aspergillus tanneri</name>
    <dbReference type="NCBI Taxonomy" id="1220188"/>
    <lineage>
        <taxon>Eukaryota</taxon>
        <taxon>Fungi</taxon>
        <taxon>Dikarya</taxon>
        <taxon>Ascomycota</taxon>
        <taxon>Pezizomycotina</taxon>
        <taxon>Eurotiomycetes</taxon>
        <taxon>Eurotiomycetidae</taxon>
        <taxon>Eurotiales</taxon>
        <taxon>Aspergillaceae</taxon>
        <taxon>Aspergillus</taxon>
        <taxon>Aspergillus subgen. Circumdati</taxon>
    </lineage>
</organism>
<sequence>MPDSCLCLDLVCFLDRYLGPCWDSRLGSPSHGLTRVRLGFAPTGHRMRILEDLADISAVELALEKFGGVWAWVLKTVLILGFVDITCL</sequence>
<gene>
    <name evidence="1" type="ORF">EYZ11_013298</name>
</gene>
<dbReference type="EMBL" id="SOSA01001335">
    <property type="protein sequence ID" value="THC87256.1"/>
    <property type="molecule type" value="Genomic_DNA"/>
</dbReference>
<proteinExistence type="predicted"/>
<evidence type="ECO:0000313" key="1">
    <source>
        <dbReference type="EMBL" id="THC87256.1"/>
    </source>
</evidence>
<dbReference type="VEuPathDB" id="FungiDB:EYZ11_013298"/>
<keyword evidence="2" id="KW-1185">Reference proteome</keyword>
<reference evidence="1 2" key="1">
    <citation type="submission" date="2019-03" db="EMBL/GenBank/DDBJ databases">
        <title>The genome sequence of a newly discovered highly antifungal drug resistant Aspergillus species, Aspergillus tanneri NIH 1004.</title>
        <authorList>
            <person name="Mounaud S."/>
            <person name="Singh I."/>
            <person name="Joardar V."/>
            <person name="Pakala S."/>
            <person name="Pakala S."/>
            <person name="Venepally P."/>
            <person name="Hoover J."/>
            <person name="Nierman W."/>
            <person name="Chung J."/>
            <person name="Losada L."/>
        </authorList>
    </citation>
    <scope>NUCLEOTIDE SEQUENCE [LARGE SCALE GENOMIC DNA]</scope>
    <source>
        <strain evidence="1 2">NIH1004</strain>
    </source>
</reference>
<protein>
    <submittedName>
        <fullName evidence="1">Uncharacterized protein</fullName>
    </submittedName>
</protein>
<dbReference type="Proteomes" id="UP000308092">
    <property type="component" value="Unassembled WGS sequence"/>
</dbReference>
<dbReference type="AlphaFoldDB" id="A0A4S3IY05"/>